<evidence type="ECO:0000313" key="4">
    <source>
        <dbReference type="Proteomes" id="UP000701853"/>
    </source>
</evidence>
<dbReference type="OrthoDB" id="990220at2759"/>
<keyword evidence="4" id="KW-1185">Reference proteome</keyword>
<evidence type="ECO:0000313" key="3">
    <source>
        <dbReference type="EMBL" id="KAG8477462.1"/>
    </source>
</evidence>
<dbReference type="InterPro" id="IPR035892">
    <property type="entry name" value="C2_domain_sf"/>
</dbReference>
<dbReference type="PROSITE" id="PS50004">
    <property type="entry name" value="C2"/>
    <property type="match status" value="1"/>
</dbReference>
<dbReference type="Proteomes" id="UP000701853">
    <property type="component" value="Chromosome 11"/>
</dbReference>
<dbReference type="AlphaFoldDB" id="A0A8J5YAV6"/>
<evidence type="ECO:0000259" key="2">
    <source>
        <dbReference type="PROSITE" id="PS50004"/>
    </source>
</evidence>
<protein>
    <recommendedName>
        <fullName evidence="2">C2 domain-containing protein</fullName>
    </recommendedName>
</protein>
<feature type="compositionally biased region" description="Basic and acidic residues" evidence="1">
    <location>
        <begin position="146"/>
        <end position="157"/>
    </location>
</feature>
<feature type="region of interest" description="Disordered" evidence="1">
    <location>
        <begin position="128"/>
        <end position="157"/>
    </location>
</feature>
<dbReference type="InterPro" id="IPR000008">
    <property type="entry name" value="C2_dom"/>
</dbReference>
<dbReference type="SUPFAM" id="SSF49562">
    <property type="entry name" value="C2 domain (Calcium/lipid-binding domain, CaLB)"/>
    <property type="match status" value="1"/>
</dbReference>
<evidence type="ECO:0000256" key="1">
    <source>
        <dbReference type="SAM" id="MobiDB-lite"/>
    </source>
</evidence>
<dbReference type="Gene3D" id="2.60.40.150">
    <property type="entry name" value="C2 domain"/>
    <property type="match status" value="1"/>
</dbReference>
<dbReference type="Pfam" id="PF00168">
    <property type="entry name" value="C2"/>
    <property type="match status" value="1"/>
</dbReference>
<dbReference type="PANTHER" id="PTHR32246:SF156">
    <property type="entry name" value="LIPID-BINDING FAMILY PROTEIN, PUTATIVE-RELATED"/>
    <property type="match status" value="1"/>
</dbReference>
<dbReference type="EMBL" id="JAHUZN010000011">
    <property type="protein sequence ID" value="KAG8477462.1"/>
    <property type="molecule type" value="Genomic_DNA"/>
</dbReference>
<feature type="domain" description="C2" evidence="2">
    <location>
        <begin position="1"/>
        <end position="113"/>
    </location>
</feature>
<accession>A0A8J5YAV6</accession>
<name>A0A8J5YAV6_9ROSI</name>
<proteinExistence type="predicted"/>
<organism evidence="3 4">
    <name type="scientific">Gossypium anomalum</name>
    <dbReference type="NCBI Taxonomy" id="47600"/>
    <lineage>
        <taxon>Eukaryota</taxon>
        <taxon>Viridiplantae</taxon>
        <taxon>Streptophyta</taxon>
        <taxon>Embryophyta</taxon>
        <taxon>Tracheophyta</taxon>
        <taxon>Spermatophyta</taxon>
        <taxon>Magnoliopsida</taxon>
        <taxon>eudicotyledons</taxon>
        <taxon>Gunneridae</taxon>
        <taxon>Pentapetalae</taxon>
        <taxon>rosids</taxon>
        <taxon>malvids</taxon>
        <taxon>Malvales</taxon>
        <taxon>Malvaceae</taxon>
        <taxon>Malvoideae</taxon>
        <taxon>Gossypium</taxon>
    </lineage>
</organism>
<sequence>MEKNYVLEITLISAQGLKERSGTNTSHQMKTYALAWTDSSFKLRTCIDRDGNENPTWKDQFLFKVSSDFLSRETSGFSIEIFAVGFLRDTLLGPIQGVLNFDMAFFDGADVPAFNGVSAISSRDLIGGKVHPMTPQKKKNSKSKLSNHENSFRGSDDKSETMIRRLRHYRQH</sequence>
<reference evidence="3 4" key="1">
    <citation type="journal article" date="2021" name="bioRxiv">
        <title>The Gossypium anomalum genome as a resource for cotton improvement and evolutionary analysis of hybrid incompatibility.</title>
        <authorList>
            <person name="Grover C.E."/>
            <person name="Yuan D."/>
            <person name="Arick M.A."/>
            <person name="Miller E.R."/>
            <person name="Hu G."/>
            <person name="Peterson D.G."/>
            <person name="Wendel J.F."/>
            <person name="Udall J.A."/>
        </authorList>
    </citation>
    <scope>NUCLEOTIDE SEQUENCE [LARGE SCALE GENOMIC DNA]</scope>
    <source>
        <strain evidence="3">JFW-Udall</strain>
        <tissue evidence="3">Leaf</tissue>
    </source>
</reference>
<dbReference type="PANTHER" id="PTHR32246">
    <property type="entry name" value="INGRESSION PROTEIN FIC1"/>
    <property type="match status" value="1"/>
</dbReference>
<gene>
    <name evidence="3" type="ORF">CXB51_030299</name>
</gene>
<comment type="caution">
    <text evidence="3">The sequence shown here is derived from an EMBL/GenBank/DDBJ whole genome shotgun (WGS) entry which is preliminary data.</text>
</comment>